<protein>
    <submittedName>
        <fullName evidence="2">G5562 protein</fullName>
    </submittedName>
</protein>
<dbReference type="Proteomes" id="UP001497392">
    <property type="component" value="Unassembled WGS sequence"/>
</dbReference>
<evidence type="ECO:0000256" key="1">
    <source>
        <dbReference type="SAM" id="MobiDB-lite"/>
    </source>
</evidence>
<feature type="region of interest" description="Disordered" evidence="1">
    <location>
        <begin position="645"/>
        <end position="671"/>
    </location>
</feature>
<feature type="compositionally biased region" description="Basic and acidic residues" evidence="1">
    <location>
        <begin position="662"/>
        <end position="671"/>
    </location>
</feature>
<feature type="region of interest" description="Disordered" evidence="1">
    <location>
        <begin position="1"/>
        <end position="22"/>
    </location>
</feature>
<name>A0ABP1FT71_9CHLO</name>
<evidence type="ECO:0000313" key="2">
    <source>
        <dbReference type="EMBL" id="CAL5223100.1"/>
    </source>
</evidence>
<evidence type="ECO:0000313" key="3">
    <source>
        <dbReference type="Proteomes" id="UP001497392"/>
    </source>
</evidence>
<comment type="caution">
    <text evidence="2">The sequence shown here is derived from an EMBL/GenBank/DDBJ whole genome shotgun (WGS) entry which is preliminary data.</text>
</comment>
<dbReference type="EMBL" id="CAXHTA020000008">
    <property type="protein sequence ID" value="CAL5223100.1"/>
    <property type="molecule type" value="Genomic_DNA"/>
</dbReference>
<organism evidence="2 3">
    <name type="scientific">Coccomyxa viridis</name>
    <dbReference type="NCBI Taxonomy" id="1274662"/>
    <lineage>
        <taxon>Eukaryota</taxon>
        <taxon>Viridiplantae</taxon>
        <taxon>Chlorophyta</taxon>
        <taxon>core chlorophytes</taxon>
        <taxon>Trebouxiophyceae</taxon>
        <taxon>Trebouxiophyceae incertae sedis</taxon>
        <taxon>Coccomyxaceae</taxon>
        <taxon>Coccomyxa</taxon>
    </lineage>
</organism>
<reference evidence="2 3" key="1">
    <citation type="submission" date="2024-06" db="EMBL/GenBank/DDBJ databases">
        <authorList>
            <person name="Kraege A."/>
            <person name="Thomma B."/>
        </authorList>
    </citation>
    <scope>NUCLEOTIDE SEQUENCE [LARGE SCALE GENOMIC DNA]</scope>
</reference>
<gene>
    <name evidence="2" type="primary">g5562</name>
    <name evidence="2" type="ORF">VP750_LOCUS4759</name>
</gene>
<accession>A0ABP1FT71</accession>
<proteinExistence type="predicted"/>
<sequence>MASQSRHAEQPPADGAHESLRPHQRKVATALLVVLQKGFKSSTDSLIAMKQIIMSNSPAPSLFMELVTEDGKLPSLRQLDHSASLELRDWLNCTSELCEATRCQPLELFRRSAACSTHFTAIQDFDSGQAALRHKRLQAMKTSLTISSLARSGEPSRKEKREKIYEMVEKLASRGVPLEISNTLAVILDEALFLLEADQRQLKTAPLLAGSRSSFTTCVDHMLPGVLDGLLGHEGDDLTSVDALLKMVPPLNKALEAYIARAAAAKKSPEDVVMLEAAVQGWPAFVPQREGDGCCGKTHIPGILIPNIDIYMDKAAERLSPGSMSFAAASARNNTKVPPNFRRDMSQMQDMLQAAHNIPSLMDEATFHAMRRVFPGFPSQPPSLNQAMLIQTMSMVRQELQIHNYVASLQKRPFRRYIEDLLTSHGVDLQHRVARNFCDEVCKTAPVVGVNKNIAKAKRMHINMCIKAMLEGPEAVGASYLGLALLDVLTSLAVVNADSAPIVKAINQALPGVWMCVLNGHKWPHGFDIEAISQATRLIHDITAKHVRDAHAQGISPEERIRKVTAVPGLLDADAELLAKVFREFWELQEEEAAMSHPTAEPPSEGCSASLSEAPAIAITGAEERLSKATADALARLQFGGRTAPEAGALSQQGRDVAADVAADRAESSDS</sequence>
<keyword evidence="3" id="KW-1185">Reference proteome</keyword>